<proteinExistence type="predicted"/>
<dbReference type="EMBL" id="JAUKPO010000016">
    <property type="protein sequence ID" value="MDO1449150.1"/>
    <property type="molecule type" value="Genomic_DNA"/>
</dbReference>
<keyword evidence="4" id="KW-1185">Reference proteome</keyword>
<sequence>MSARANLPEEFNQALRKFTYGFYILTTRKKAEELSQRSEDYIAAGTVSWVSQVSFTPPLVMVAVQKQSDLNETISKSRVFALNFIGSANQQLIQAFGGKTAVSDDALNGFSFENGATGSPLLAACPLAIECHLVDAIHTQGDHVLFIGRVESVTIRDENAKLVTDQEIGHVYGGTK</sequence>
<feature type="domain" description="Flavin reductase like" evidence="2">
    <location>
        <begin position="15"/>
        <end position="171"/>
    </location>
</feature>
<name>A0ABT8RAM2_9BACT</name>
<evidence type="ECO:0000256" key="1">
    <source>
        <dbReference type="ARBA" id="ARBA00023002"/>
    </source>
</evidence>
<dbReference type="RefSeq" id="WP_302039951.1">
    <property type="nucleotide sequence ID" value="NZ_JAUKPO010000016.1"/>
</dbReference>
<dbReference type="Pfam" id="PF01613">
    <property type="entry name" value="Flavin_Reduct"/>
    <property type="match status" value="1"/>
</dbReference>
<dbReference type="SMART" id="SM00903">
    <property type="entry name" value="Flavin_Reduct"/>
    <property type="match status" value="1"/>
</dbReference>
<dbReference type="Proteomes" id="UP001168528">
    <property type="component" value="Unassembled WGS sequence"/>
</dbReference>
<dbReference type="InterPro" id="IPR050268">
    <property type="entry name" value="NADH-dep_flavin_reductase"/>
</dbReference>
<keyword evidence="1 3" id="KW-0560">Oxidoreductase</keyword>
<comment type="caution">
    <text evidence="3">The sequence shown here is derived from an EMBL/GenBank/DDBJ whole genome shotgun (WGS) entry which is preliminary data.</text>
</comment>
<dbReference type="PANTHER" id="PTHR30466">
    <property type="entry name" value="FLAVIN REDUCTASE"/>
    <property type="match status" value="1"/>
</dbReference>
<dbReference type="Gene3D" id="2.30.110.10">
    <property type="entry name" value="Electron Transport, Fmn-binding Protein, Chain A"/>
    <property type="match status" value="1"/>
</dbReference>
<dbReference type="EC" id="1.-.-.-" evidence="3"/>
<dbReference type="InterPro" id="IPR002563">
    <property type="entry name" value="Flavin_Rdtase-like_dom"/>
</dbReference>
<dbReference type="InterPro" id="IPR012349">
    <property type="entry name" value="Split_barrel_FMN-bd"/>
</dbReference>
<dbReference type="SUPFAM" id="SSF50475">
    <property type="entry name" value="FMN-binding split barrel"/>
    <property type="match status" value="1"/>
</dbReference>
<gene>
    <name evidence="3" type="ORF">Q0590_22930</name>
</gene>
<evidence type="ECO:0000259" key="2">
    <source>
        <dbReference type="SMART" id="SM00903"/>
    </source>
</evidence>
<evidence type="ECO:0000313" key="3">
    <source>
        <dbReference type="EMBL" id="MDO1449150.1"/>
    </source>
</evidence>
<dbReference type="GO" id="GO:0016491">
    <property type="term" value="F:oxidoreductase activity"/>
    <property type="evidence" value="ECO:0007669"/>
    <property type="project" value="UniProtKB-KW"/>
</dbReference>
<organism evidence="3 4">
    <name type="scientific">Rhodocytophaga aerolata</name>
    <dbReference type="NCBI Taxonomy" id="455078"/>
    <lineage>
        <taxon>Bacteria</taxon>
        <taxon>Pseudomonadati</taxon>
        <taxon>Bacteroidota</taxon>
        <taxon>Cytophagia</taxon>
        <taxon>Cytophagales</taxon>
        <taxon>Rhodocytophagaceae</taxon>
        <taxon>Rhodocytophaga</taxon>
    </lineage>
</organism>
<protein>
    <submittedName>
        <fullName evidence="3">Flavin reductase family protein</fullName>
        <ecNumber evidence="3">1.-.-.-</ecNumber>
    </submittedName>
</protein>
<reference evidence="3" key="1">
    <citation type="submission" date="2023-07" db="EMBL/GenBank/DDBJ databases">
        <title>The genome sequence of Rhodocytophaga aerolata KACC 12507.</title>
        <authorList>
            <person name="Zhang X."/>
        </authorList>
    </citation>
    <scope>NUCLEOTIDE SEQUENCE</scope>
    <source>
        <strain evidence="3">KACC 12507</strain>
    </source>
</reference>
<accession>A0ABT8RAM2</accession>
<evidence type="ECO:0000313" key="4">
    <source>
        <dbReference type="Proteomes" id="UP001168528"/>
    </source>
</evidence>
<dbReference type="PANTHER" id="PTHR30466:SF1">
    <property type="entry name" value="FMN REDUCTASE (NADH) RUTF"/>
    <property type="match status" value="1"/>
</dbReference>